<evidence type="ECO:0000313" key="4">
    <source>
        <dbReference type="Proteomes" id="UP000800041"/>
    </source>
</evidence>
<dbReference type="InterPro" id="IPR010730">
    <property type="entry name" value="HET"/>
</dbReference>
<dbReference type="Pfam" id="PF26639">
    <property type="entry name" value="Het-6_barrel"/>
    <property type="match status" value="1"/>
</dbReference>
<gene>
    <name evidence="3" type="ORF">K402DRAFT_461547</name>
</gene>
<evidence type="ECO:0000256" key="1">
    <source>
        <dbReference type="SAM" id="MobiDB-lite"/>
    </source>
</evidence>
<dbReference type="EMBL" id="ML977146">
    <property type="protein sequence ID" value="KAF1989145.1"/>
    <property type="molecule type" value="Genomic_DNA"/>
</dbReference>
<organism evidence="3 4">
    <name type="scientific">Aulographum hederae CBS 113979</name>
    <dbReference type="NCBI Taxonomy" id="1176131"/>
    <lineage>
        <taxon>Eukaryota</taxon>
        <taxon>Fungi</taxon>
        <taxon>Dikarya</taxon>
        <taxon>Ascomycota</taxon>
        <taxon>Pezizomycotina</taxon>
        <taxon>Dothideomycetes</taxon>
        <taxon>Pleosporomycetidae</taxon>
        <taxon>Aulographales</taxon>
        <taxon>Aulographaceae</taxon>
    </lineage>
</organism>
<dbReference type="Pfam" id="PF06985">
    <property type="entry name" value="HET"/>
    <property type="match status" value="1"/>
</dbReference>
<dbReference type="AlphaFoldDB" id="A0A6G1H7K9"/>
<name>A0A6G1H7K9_9PEZI</name>
<evidence type="ECO:0000259" key="2">
    <source>
        <dbReference type="Pfam" id="PF06985"/>
    </source>
</evidence>
<feature type="compositionally biased region" description="Polar residues" evidence="1">
    <location>
        <begin position="720"/>
        <end position="743"/>
    </location>
</feature>
<feature type="compositionally biased region" description="Low complexity" evidence="1">
    <location>
        <begin position="525"/>
        <end position="535"/>
    </location>
</feature>
<reference evidence="3" key="1">
    <citation type="journal article" date="2020" name="Stud. Mycol.">
        <title>101 Dothideomycetes genomes: a test case for predicting lifestyles and emergence of pathogens.</title>
        <authorList>
            <person name="Haridas S."/>
            <person name="Albert R."/>
            <person name="Binder M."/>
            <person name="Bloem J."/>
            <person name="Labutti K."/>
            <person name="Salamov A."/>
            <person name="Andreopoulos B."/>
            <person name="Baker S."/>
            <person name="Barry K."/>
            <person name="Bills G."/>
            <person name="Bluhm B."/>
            <person name="Cannon C."/>
            <person name="Castanera R."/>
            <person name="Culley D."/>
            <person name="Daum C."/>
            <person name="Ezra D."/>
            <person name="Gonzalez J."/>
            <person name="Henrissat B."/>
            <person name="Kuo A."/>
            <person name="Liang C."/>
            <person name="Lipzen A."/>
            <person name="Lutzoni F."/>
            <person name="Magnuson J."/>
            <person name="Mondo S."/>
            <person name="Nolan M."/>
            <person name="Ohm R."/>
            <person name="Pangilinan J."/>
            <person name="Park H.-J."/>
            <person name="Ramirez L."/>
            <person name="Alfaro M."/>
            <person name="Sun H."/>
            <person name="Tritt A."/>
            <person name="Yoshinaga Y."/>
            <person name="Zwiers L.-H."/>
            <person name="Turgeon B."/>
            <person name="Goodwin S."/>
            <person name="Spatafora J."/>
            <person name="Crous P."/>
            <person name="Grigoriev I."/>
        </authorList>
    </citation>
    <scope>NUCLEOTIDE SEQUENCE</scope>
    <source>
        <strain evidence="3">CBS 113979</strain>
    </source>
</reference>
<feature type="compositionally biased region" description="Low complexity" evidence="1">
    <location>
        <begin position="664"/>
        <end position="689"/>
    </location>
</feature>
<proteinExistence type="predicted"/>
<feature type="domain" description="Heterokaryon incompatibility" evidence="2">
    <location>
        <begin position="61"/>
        <end position="229"/>
    </location>
</feature>
<feature type="region of interest" description="Disordered" evidence="1">
    <location>
        <begin position="718"/>
        <end position="743"/>
    </location>
</feature>
<dbReference type="InterPro" id="IPR052895">
    <property type="entry name" value="HetReg/Transcr_Mod"/>
</dbReference>
<dbReference type="PANTHER" id="PTHR24148:SF64">
    <property type="entry name" value="HETEROKARYON INCOMPATIBILITY DOMAIN-CONTAINING PROTEIN"/>
    <property type="match status" value="1"/>
</dbReference>
<keyword evidence="4" id="KW-1185">Reference proteome</keyword>
<dbReference type="Proteomes" id="UP000800041">
    <property type="component" value="Unassembled WGS sequence"/>
</dbReference>
<feature type="compositionally biased region" description="Low complexity" evidence="1">
    <location>
        <begin position="556"/>
        <end position="589"/>
    </location>
</feature>
<feature type="region of interest" description="Disordered" evidence="1">
    <location>
        <begin position="663"/>
        <end position="695"/>
    </location>
</feature>
<feature type="region of interest" description="Disordered" evidence="1">
    <location>
        <begin position="553"/>
        <end position="597"/>
    </location>
</feature>
<protein>
    <recommendedName>
        <fullName evidence="2">Heterokaryon incompatibility domain-containing protein</fullName>
    </recommendedName>
</protein>
<sequence>MSHSAADLSPALGMEARERTTYLYNPLDANQVRLVALLPGTFNSTLTCNIITADIDALPSYEALSSSGNGEPTAELQVNDTNRLLIGHDLADALLRLRKSTGSPRLLWIDKLCINMENPEERGYQVDQMWELFATATQVVVWLGNEVEKGAAAAAFGLATLISEHCCFVKRVKITDLDYYEDLEELVRGILHPHLPPEGALTRYLAFAWTSLAVLYRQSWFTRIWSIAEATANRNVTMMYGASSCDWHVVALAATWFRFKNNPNFFPHSSFTPFRHAGVVNACDIRCRRHTSRAMSLRLVDRHRNFDSEDPRDKIFSQLGLSHFYNTGTSRDMYLWARPDYTKSVKDVFREFAVLSMDKSWSLEMLSHVQHAPGVVYRSSASSQSTERWPSWVPRWDLTTDTKLLAYWGAGSYHASAGAQFIEFHLDKDRLTLRGIQVDVVKRVYDVMGPNSFSEGHQEEQPPPFLDLLLESEIGSSASSVTAPSVTLTPDNSPAQSIIERFPVPPARPAKPANLSVPTPPPTASPSTPKSDPSPALDSVPFKSASLVVPGGSLQSSRASYHARTSSSSSVKVPHTSSPTPNQPTSTIPSPVPVPPSYPPTGESLLSALRWTLAAGMSSFTSASAADKAFVAYLTNVLASSRFTEKSKMSAEDKAKIQEILAASSQKSNTSTSENSKSDHGGSSSKGNGVHVGPFPATASSTFRADASWICRNRRPFVTGPSSHSNQSTHETPAFSSTSNTSHSDTRASNFNFIGIGPASTQPGDIIAVLFGGSTLFVLRPVRGPGGDRGGAAGSPARFRLIGECYVRGMMKGEVVMALGRDMRRGESRGRKDERGSGSGMVLRDFELY</sequence>
<dbReference type="PANTHER" id="PTHR24148">
    <property type="entry name" value="ANKYRIN REPEAT DOMAIN-CONTAINING PROTEIN 39 HOMOLOG-RELATED"/>
    <property type="match status" value="1"/>
</dbReference>
<accession>A0A6G1H7K9</accession>
<feature type="region of interest" description="Disordered" evidence="1">
    <location>
        <begin position="504"/>
        <end position="539"/>
    </location>
</feature>
<dbReference type="OrthoDB" id="2157530at2759"/>
<evidence type="ECO:0000313" key="3">
    <source>
        <dbReference type="EMBL" id="KAF1989145.1"/>
    </source>
</evidence>